<dbReference type="Proteomes" id="UP001176941">
    <property type="component" value="Chromosome 1"/>
</dbReference>
<evidence type="ECO:0000313" key="1">
    <source>
        <dbReference type="EMBL" id="CAI9152204.1"/>
    </source>
</evidence>
<reference evidence="1" key="1">
    <citation type="submission" date="2023-04" db="EMBL/GenBank/DDBJ databases">
        <authorList>
            <consortium name="ELIXIR-Norway"/>
        </authorList>
    </citation>
    <scope>NUCLEOTIDE SEQUENCE [LARGE SCALE GENOMIC DNA]</scope>
</reference>
<gene>
    <name evidence="1" type="ORF">MRATA1EN1_LOCUS1166</name>
</gene>
<sequence length="115" mass="13192">MGGDVLTGSTPAWVSEYSVNPSPSASGPSLVKSGSFFDNFLLTNDDEFAEEVENMTWGTRKRMKRSNGENCMKKWKKENRKKRPRRKRKGNMTFGELKKREVKKILLRNQEMTGS</sequence>
<proteinExistence type="predicted"/>
<evidence type="ECO:0000313" key="2">
    <source>
        <dbReference type="Proteomes" id="UP001176941"/>
    </source>
</evidence>
<dbReference type="Gene3D" id="2.60.120.200">
    <property type="match status" value="1"/>
</dbReference>
<keyword evidence="2" id="KW-1185">Reference proteome</keyword>
<dbReference type="EMBL" id="OX459937">
    <property type="protein sequence ID" value="CAI9152204.1"/>
    <property type="molecule type" value="Genomic_DNA"/>
</dbReference>
<protein>
    <submittedName>
        <fullName evidence="1">Uncharacterized protein</fullName>
    </submittedName>
</protein>
<accession>A0ABN8XX91</accession>
<organism evidence="1 2">
    <name type="scientific">Rangifer tarandus platyrhynchus</name>
    <name type="common">Svalbard reindeer</name>
    <dbReference type="NCBI Taxonomy" id="3082113"/>
    <lineage>
        <taxon>Eukaryota</taxon>
        <taxon>Metazoa</taxon>
        <taxon>Chordata</taxon>
        <taxon>Craniata</taxon>
        <taxon>Vertebrata</taxon>
        <taxon>Euteleostomi</taxon>
        <taxon>Mammalia</taxon>
        <taxon>Eutheria</taxon>
        <taxon>Laurasiatheria</taxon>
        <taxon>Artiodactyla</taxon>
        <taxon>Ruminantia</taxon>
        <taxon>Pecora</taxon>
        <taxon>Cervidae</taxon>
        <taxon>Odocoileinae</taxon>
        <taxon>Rangifer</taxon>
    </lineage>
</organism>
<name>A0ABN8XX91_RANTA</name>